<protein>
    <submittedName>
        <fullName evidence="1">Uncharacterized protein</fullName>
    </submittedName>
</protein>
<evidence type="ECO:0000313" key="1">
    <source>
        <dbReference type="EMBL" id="KAK7583926.1"/>
    </source>
</evidence>
<evidence type="ECO:0000313" key="2">
    <source>
        <dbReference type="Proteomes" id="UP001367676"/>
    </source>
</evidence>
<organism evidence="1 2">
    <name type="scientific">Parthenolecanium corni</name>
    <dbReference type="NCBI Taxonomy" id="536013"/>
    <lineage>
        <taxon>Eukaryota</taxon>
        <taxon>Metazoa</taxon>
        <taxon>Ecdysozoa</taxon>
        <taxon>Arthropoda</taxon>
        <taxon>Hexapoda</taxon>
        <taxon>Insecta</taxon>
        <taxon>Pterygota</taxon>
        <taxon>Neoptera</taxon>
        <taxon>Paraneoptera</taxon>
        <taxon>Hemiptera</taxon>
        <taxon>Sternorrhyncha</taxon>
        <taxon>Coccoidea</taxon>
        <taxon>Coccidae</taxon>
        <taxon>Parthenolecanium</taxon>
    </lineage>
</organism>
<proteinExistence type="predicted"/>
<sequence>MVRPKVKPVASQRKSVKKTDNAEFADCTDRAEILMMSHFSSRCPNFRLVASFFVDVEVFEVTEPESEVRFWRRLSPSEIWPKKKRKMVKNRLKLRRRVKWAADSA</sequence>
<name>A0AAN9TTY4_9HEMI</name>
<keyword evidence="2" id="KW-1185">Reference proteome</keyword>
<dbReference type="EMBL" id="JBBCAQ010000032">
    <property type="protein sequence ID" value="KAK7583926.1"/>
    <property type="molecule type" value="Genomic_DNA"/>
</dbReference>
<dbReference type="AlphaFoldDB" id="A0AAN9TTY4"/>
<reference evidence="1 2" key="1">
    <citation type="submission" date="2024-03" db="EMBL/GenBank/DDBJ databases">
        <title>Adaptation during the transition from Ophiocordyceps entomopathogen to insect associate is accompanied by gene loss and intensified selection.</title>
        <authorList>
            <person name="Ward C.M."/>
            <person name="Onetto C.A."/>
            <person name="Borneman A.R."/>
        </authorList>
    </citation>
    <scope>NUCLEOTIDE SEQUENCE [LARGE SCALE GENOMIC DNA]</scope>
    <source>
        <strain evidence="1">AWRI1</strain>
        <tissue evidence="1">Single Adult Female</tissue>
    </source>
</reference>
<accession>A0AAN9TTY4</accession>
<comment type="caution">
    <text evidence="1">The sequence shown here is derived from an EMBL/GenBank/DDBJ whole genome shotgun (WGS) entry which is preliminary data.</text>
</comment>
<dbReference type="Proteomes" id="UP001367676">
    <property type="component" value="Unassembled WGS sequence"/>
</dbReference>
<gene>
    <name evidence="1" type="ORF">V9T40_004889</name>
</gene>